<evidence type="ECO:0000313" key="2">
    <source>
        <dbReference type="EMBL" id="KAF3585387.1"/>
    </source>
</evidence>
<gene>
    <name evidence="2" type="ORF">F2Q69_00028157</name>
</gene>
<dbReference type="EMBL" id="QGKX02000088">
    <property type="protein sequence ID" value="KAF3585387.1"/>
    <property type="molecule type" value="Genomic_DNA"/>
</dbReference>
<feature type="region of interest" description="Disordered" evidence="1">
    <location>
        <begin position="60"/>
        <end position="82"/>
    </location>
</feature>
<comment type="caution">
    <text evidence="2">The sequence shown here is derived from an EMBL/GenBank/DDBJ whole genome shotgun (WGS) entry which is preliminary data.</text>
</comment>
<protein>
    <submittedName>
        <fullName evidence="2">Uncharacterized protein</fullName>
    </submittedName>
</protein>
<dbReference type="Proteomes" id="UP000712600">
    <property type="component" value="Unassembled WGS sequence"/>
</dbReference>
<organism evidence="2 3">
    <name type="scientific">Brassica cretica</name>
    <name type="common">Mustard</name>
    <dbReference type="NCBI Taxonomy" id="69181"/>
    <lineage>
        <taxon>Eukaryota</taxon>
        <taxon>Viridiplantae</taxon>
        <taxon>Streptophyta</taxon>
        <taxon>Embryophyta</taxon>
        <taxon>Tracheophyta</taxon>
        <taxon>Spermatophyta</taxon>
        <taxon>Magnoliopsida</taxon>
        <taxon>eudicotyledons</taxon>
        <taxon>Gunneridae</taxon>
        <taxon>Pentapetalae</taxon>
        <taxon>rosids</taxon>
        <taxon>malvids</taxon>
        <taxon>Brassicales</taxon>
        <taxon>Brassicaceae</taxon>
        <taxon>Brassiceae</taxon>
        <taxon>Brassica</taxon>
    </lineage>
</organism>
<name>A0A8S9RX61_BRACR</name>
<sequence length="201" mass="22103">MFLNSTRILNRTTYWVAGSLDRLRAHNPVAVAKHAAEAKPPAEVKPAAKAKPAAVAKPEAKHAVVAKPATHRSITARSETLPEGSRGPYIGFPKLSHQVGHLMPVSLLDLVKDHHQWLDLTSLILSLADRADPTFLLYYPVIMASQTFLTWNLHYPTAKHSLIGLAVLISPYVCSDRSMICLPVQPILNIFHELTEDPALS</sequence>
<evidence type="ECO:0000313" key="3">
    <source>
        <dbReference type="Proteomes" id="UP000712600"/>
    </source>
</evidence>
<proteinExistence type="predicted"/>
<reference evidence="2" key="1">
    <citation type="submission" date="2019-12" db="EMBL/GenBank/DDBJ databases">
        <title>Genome sequencing and annotation of Brassica cretica.</title>
        <authorList>
            <person name="Studholme D.J."/>
            <person name="Sarris P."/>
        </authorList>
    </citation>
    <scope>NUCLEOTIDE SEQUENCE</scope>
    <source>
        <strain evidence="2">PFS-109/04</strain>
        <tissue evidence="2">Leaf</tissue>
    </source>
</reference>
<accession>A0A8S9RX61</accession>
<dbReference type="AlphaFoldDB" id="A0A8S9RX61"/>
<evidence type="ECO:0000256" key="1">
    <source>
        <dbReference type="SAM" id="MobiDB-lite"/>
    </source>
</evidence>